<dbReference type="Pfam" id="PF13462">
    <property type="entry name" value="Thioredoxin_4"/>
    <property type="match status" value="1"/>
</dbReference>
<dbReference type="InterPro" id="IPR036249">
    <property type="entry name" value="Thioredoxin-like_sf"/>
</dbReference>
<name>A0ABX7BM15_9CAUL</name>
<proteinExistence type="predicted"/>
<organism evidence="3 4">
    <name type="scientific">Brevundimonas vitisensis</name>
    <dbReference type="NCBI Taxonomy" id="2800818"/>
    <lineage>
        <taxon>Bacteria</taxon>
        <taxon>Pseudomonadati</taxon>
        <taxon>Pseudomonadota</taxon>
        <taxon>Alphaproteobacteria</taxon>
        <taxon>Caulobacterales</taxon>
        <taxon>Caulobacteraceae</taxon>
        <taxon>Brevundimonas</taxon>
    </lineage>
</organism>
<dbReference type="Gene3D" id="3.40.30.10">
    <property type="entry name" value="Glutaredoxin"/>
    <property type="match status" value="1"/>
</dbReference>
<dbReference type="SUPFAM" id="SSF52833">
    <property type="entry name" value="Thioredoxin-like"/>
    <property type="match status" value="1"/>
</dbReference>
<feature type="signal peptide" evidence="1">
    <location>
        <begin position="1"/>
        <end position="23"/>
    </location>
</feature>
<evidence type="ECO:0000313" key="3">
    <source>
        <dbReference type="EMBL" id="QQQ18302.1"/>
    </source>
</evidence>
<evidence type="ECO:0000259" key="2">
    <source>
        <dbReference type="Pfam" id="PF13462"/>
    </source>
</evidence>
<accession>A0ABX7BM15</accession>
<dbReference type="RefSeq" id="WP_201102674.1">
    <property type="nucleotide sequence ID" value="NZ_CP067977.1"/>
</dbReference>
<dbReference type="Proteomes" id="UP000595448">
    <property type="component" value="Chromosome"/>
</dbReference>
<dbReference type="CDD" id="cd02972">
    <property type="entry name" value="DsbA_family"/>
    <property type="match status" value="1"/>
</dbReference>
<dbReference type="EMBL" id="CP067977">
    <property type="protein sequence ID" value="QQQ18302.1"/>
    <property type="molecule type" value="Genomic_DNA"/>
</dbReference>
<dbReference type="InterPro" id="IPR012336">
    <property type="entry name" value="Thioredoxin-like_fold"/>
</dbReference>
<keyword evidence="1" id="KW-0732">Signal</keyword>
<sequence>MTRFKLLFLALLLSLSAPVAAMAQIAPETAQDRVVGSASAPLTLTVYLSTTCPHCARWHLDVYPLIRSAYVDRGLVRVVYRDLPTSPQRVASAGAVIARCAAEDRYEDVMDGLFRDQSRMRAQGDVDAWLIAGGTAGGLDVLAMSACLADPANFAAIEAAATQALYDGVQGTPAFFLNGRRIDADNIEAFDAAAQPLLAGR</sequence>
<protein>
    <submittedName>
        <fullName evidence="3">Thioredoxin domain-containing protein</fullName>
    </submittedName>
</protein>
<gene>
    <name evidence="3" type="ORF">JIP62_13550</name>
</gene>
<evidence type="ECO:0000256" key="1">
    <source>
        <dbReference type="SAM" id="SignalP"/>
    </source>
</evidence>
<evidence type="ECO:0000313" key="4">
    <source>
        <dbReference type="Proteomes" id="UP000595448"/>
    </source>
</evidence>
<reference evidence="3 4" key="1">
    <citation type="submission" date="2021-01" db="EMBL/GenBank/DDBJ databases">
        <title>Brevundimonas vitis sp. nov., an bacterium isolated from grape (Vitis vinifera).</title>
        <authorList>
            <person name="Jiang L."/>
            <person name="Lee J."/>
        </authorList>
    </citation>
    <scope>NUCLEOTIDE SEQUENCE [LARGE SCALE GENOMIC DNA]</scope>
    <source>
        <strain evidence="3 4">GRTSA-9</strain>
    </source>
</reference>
<feature type="chain" id="PRO_5046247949" evidence="1">
    <location>
        <begin position="24"/>
        <end position="201"/>
    </location>
</feature>
<feature type="domain" description="Thioredoxin-like fold" evidence="2">
    <location>
        <begin position="29"/>
        <end position="193"/>
    </location>
</feature>
<keyword evidence="4" id="KW-1185">Reference proteome</keyword>